<dbReference type="OrthoDB" id="6615397at2759"/>
<reference evidence="2" key="1">
    <citation type="submission" date="2007-04" db="EMBL/GenBank/DDBJ databases">
        <title>Annotation of Pediculus humanus corporis strain USDA.</title>
        <authorList>
            <person name="Kirkness E."/>
            <person name="Hannick L."/>
            <person name="Hass B."/>
            <person name="Bruggner R."/>
            <person name="Lawson D."/>
            <person name="Bidwell S."/>
            <person name="Joardar V."/>
            <person name="Caler E."/>
            <person name="Walenz B."/>
            <person name="Inman J."/>
            <person name="Schobel S."/>
            <person name="Galinsky K."/>
            <person name="Amedeo P."/>
            <person name="Strausberg R."/>
        </authorList>
    </citation>
    <scope>NUCLEOTIDE SEQUENCE</scope>
    <source>
        <strain evidence="2">USDA</strain>
    </source>
</reference>
<proteinExistence type="predicted"/>
<evidence type="ECO:0000256" key="1">
    <source>
        <dbReference type="SAM" id="MobiDB-lite"/>
    </source>
</evidence>
<gene>
    <name evidence="3" type="primary">8236194</name>
    <name evidence="2" type="ORF">Phum_PHUM497620</name>
</gene>
<dbReference type="GO" id="GO:0016020">
    <property type="term" value="C:membrane"/>
    <property type="evidence" value="ECO:0007669"/>
    <property type="project" value="TreeGrafter"/>
</dbReference>
<dbReference type="HOGENOM" id="CLU_898062_0_0_1"/>
<dbReference type="KEGG" id="phu:Phum_PHUM497620"/>
<dbReference type="PANTHER" id="PTHR21879">
    <property type="entry name" value="FI03362P-RELATED-RELATED"/>
    <property type="match status" value="1"/>
</dbReference>
<evidence type="ECO:0000313" key="2">
    <source>
        <dbReference type="EMBL" id="EEB18005.1"/>
    </source>
</evidence>
<accession>E0VX99</accession>
<feature type="region of interest" description="Disordered" evidence="1">
    <location>
        <begin position="177"/>
        <end position="224"/>
    </location>
</feature>
<reference evidence="2" key="2">
    <citation type="submission" date="2007-04" db="EMBL/GenBank/DDBJ databases">
        <title>The genome of the human body louse.</title>
        <authorList>
            <consortium name="The Human Body Louse Genome Consortium"/>
            <person name="Kirkness E."/>
            <person name="Walenz B."/>
            <person name="Hass B."/>
            <person name="Bruggner R."/>
            <person name="Strausberg R."/>
        </authorList>
    </citation>
    <scope>NUCLEOTIDE SEQUENCE</scope>
    <source>
        <strain evidence="2">USDA</strain>
    </source>
</reference>
<dbReference type="EMBL" id="DS235830">
    <property type="protein sequence ID" value="EEB18005.1"/>
    <property type="molecule type" value="Genomic_DNA"/>
</dbReference>
<dbReference type="Proteomes" id="UP000009046">
    <property type="component" value="Unassembled WGS sequence"/>
</dbReference>
<dbReference type="VEuPathDB" id="VectorBase:PHUM497620"/>
<organism>
    <name type="scientific">Pediculus humanus subsp. corporis</name>
    <name type="common">Body louse</name>
    <dbReference type="NCBI Taxonomy" id="121224"/>
    <lineage>
        <taxon>Eukaryota</taxon>
        <taxon>Metazoa</taxon>
        <taxon>Ecdysozoa</taxon>
        <taxon>Arthropoda</taxon>
        <taxon>Hexapoda</taxon>
        <taxon>Insecta</taxon>
        <taxon>Pterygota</taxon>
        <taxon>Neoptera</taxon>
        <taxon>Paraneoptera</taxon>
        <taxon>Psocodea</taxon>
        <taxon>Troctomorpha</taxon>
        <taxon>Phthiraptera</taxon>
        <taxon>Anoplura</taxon>
        <taxon>Pediculidae</taxon>
        <taxon>Pediculus</taxon>
    </lineage>
</organism>
<protein>
    <submittedName>
        <fullName evidence="2 3">Uncharacterized protein</fullName>
    </submittedName>
</protein>
<dbReference type="CTD" id="8236194"/>
<name>E0VX99_PEDHC</name>
<dbReference type="GeneID" id="8236194"/>
<feature type="compositionally biased region" description="Low complexity" evidence="1">
    <location>
        <begin position="177"/>
        <end position="200"/>
    </location>
</feature>
<dbReference type="PANTHER" id="PTHR21879:SF4">
    <property type="entry name" value="OSIRIS 17, ISOFORM C"/>
    <property type="match status" value="1"/>
</dbReference>
<dbReference type="EMBL" id="AAZO01006030">
    <property type="status" value="NOT_ANNOTATED_CDS"/>
    <property type="molecule type" value="Genomic_DNA"/>
</dbReference>
<reference evidence="3" key="3">
    <citation type="submission" date="2021-02" db="UniProtKB">
        <authorList>
            <consortium name="EnsemblMetazoa"/>
        </authorList>
    </citation>
    <scope>IDENTIFICATION</scope>
    <source>
        <strain evidence="3">USDA</strain>
    </source>
</reference>
<dbReference type="EnsemblMetazoa" id="PHUM497620-RA">
    <property type="protein sequence ID" value="PHUM497620-PA"/>
    <property type="gene ID" value="PHUM497620"/>
</dbReference>
<dbReference type="InParanoid" id="E0VX99"/>
<dbReference type="AlphaFoldDB" id="E0VX99"/>
<dbReference type="InterPro" id="IPR012464">
    <property type="entry name" value="DUF1676"/>
</dbReference>
<dbReference type="Pfam" id="PF07898">
    <property type="entry name" value="DUF1676"/>
    <property type="match status" value="1"/>
</dbReference>
<keyword evidence="4" id="KW-1185">Reference proteome</keyword>
<evidence type="ECO:0000313" key="3">
    <source>
        <dbReference type="EnsemblMetazoa" id="PHUM497620-PA"/>
    </source>
</evidence>
<evidence type="ECO:0000313" key="4">
    <source>
        <dbReference type="Proteomes" id="UP000009046"/>
    </source>
</evidence>
<dbReference type="RefSeq" id="XP_002430743.1">
    <property type="nucleotide sequence ID" value="XM_002430698.1"/>
</dbReference>
<sequence>MLFFIVNVIKSQENVVDDDIDDDDFDEELYSVIYSVRDDDGSLWSNSRKIRSIDINRYSTSSNTTSNNYTLTDNSLWNDLWFECKKKPSFTCVRTGVFKYLDKSLDNSKDLRLTDSLFFRGNKNKYNGFCENTEEEMEKCLKYNEEKLKITKVADSENNNDNNDVKLNDTIDVITGNGSDYNNNNNNNNTITDTDNKNSTGEFIKKENDDDDDDKTTGEVGGGGSLSDLSDILYDKGTHFLMTHDMEVQLPEMFFGGGSIKLEPKSYVEGNDTEEEGALVKIVFKPPSPPSQVVKGRVLHQLINLMGSVL</sequence>